<accession>S2WL20</accession>
<proteinExistence type="predicted"/>
<name>S2WL20_9ACTN</name>
<feature type="transmembrane region" description="Helical" evidence="7">
    <location>
        <begin position="228"/>
        <end position="250"/>
    </location>
</feature>
<evidence type="ECO:0000313" key="9">
    <source>
        <dbReference type="Proteomes" id="UP000014417"/>
    </source>
</evidence>
<keyword evidence="2" id="KW-0813">Transport</keyword>
<evidence type="ECO:0000256" key="6">
    <source>
        <dbReference type="ARBA" id="ARBA00023136"/>
    </source>
</evidence>
<dbReference type="GO" id="GO:0055085">
    <property type="term" value="P:transmembrane transport"/>
    <property type="evidence" value="ECO:0007669"/>
    <property type="project" value="InterPro"/>
</dbReference>
<keyword evidence="9" id="KW-1185">Reference proteome</keyword>
<dbReference type="InterPro" id="IPR004776">
    <property type="entry name" value="Mem_transp_PIN-like"/>
</dbReference>
<keyword evidence="4 7" id="KW-0812">Transmembrane</keyword>
<dbReference type="STRING" id="883161.HMPREF9306_00881"/>
<feature type="transmembrane region" description="Helical" evidence="7">
    <location>
        <begin position="256"/>
        <end position="277"/>
    </location>
</feature>
<evidence type="ECO:0000256" key="5">
    <source>
        <dbReference type="ARBA" id="ARBA00022989"/>
    </source>
</evidence>
<dbReference type="RefSeq" id="WP_016455716.1">
    <property type="nucleotide sequence ID" value="NZ_KE150269.1"/>
</dbReference>
<evidence type="ECO:0000256" key="3">
    <source>
        <dbReference type="ARBA" id="ARBA00022475"/>
    </source>
</evidence>
<evidence type="ECO:0008006" key="10">
    <source>
        <dbReference type="Google" id="ProtNLM"/>
    </source>
</evidence>
<dbReference type="Pfam" id="PF03547">
    <property type="entry name" value="Mem_trans"/>
    <property type="match status" value="1"/>
</dbReference>
<dbReference type="Proteomes" id="UP000014417">
    <property type="component" value="Unassembled WGS sequence"/>
</dbReference>
<feature type="transmembrane region" description="Helical" evidence="7">
    <location>
        <begin position="196"/>
        <end position="216"/>
    </location>
</feature>
<dbReference type="PANTHER" id="PTHR36838:SF3">
    <property type="entry name" value="TRANSPORTER AUXIN EFFLUX CARRIER EC FAMILY"/>
    <property type="match status" value="1"/>
</dbReference>
<sequence>MLSALSGFATIWAIAGVGWVLAHIGILDRSAQEALAKTSFRAGLPCLLFASMYRADLGRIFSFNVLASASAIVLTALIYVVVSRLIWKPNLGHAVIGTFASSYVNANNMGVPITLAVIGDSSWVAPVLLVQVLLLQPLGLSILDAQLVKKSGREVSKLSYLSLPFKNPMTIGVLLGILSNIVKIEYPSALLRTVEILGDFSVPAMLIAFGVSLRIGPIPGRQNAGETWFIATLKTVVMPLVAALLSIFVFKLDSVTTLAVTVMAGLPCAQNVFVFAMRGKESVTMARDAIFITSFACIPVITIFATVLHAVY</sequence>
<feature type="transmembrane region" description="Helical" evidence="7">
    <location>
        <begin position="164"/>
        <end position="184"/>
    </location>
</feature>
<keyword evidence="6 7" id="KW-0472">Membrane</keyword>
<keyword evidence="3" id="KW-1003">Cell membrane</keyword>
<evidence type="ECO:0000256" key="7">
    <source>
        <dbReference type="SAM" id="Phobius"/>
    </source>
</evidence>
<evidence type="ECO:0000256" key="1">
    <source>
        <dbReference type="ARBA" id="ARBA00004141"/>
    </source>
</evidence>
<keyword evidence="5 7" id="KW-1133">Transmembrane helix</keyword>
<evidence type="ECO:0000256" key="2">
    <source>
        <dbReference type="ARBA" id="ARBA00022448"/>
    </source>
</evidence>
<organism evidence="8 9">
    <name type="scientific">Propionimicrobium lymphophilum ACS-093-V-SCH5</name>
    <dbReference type="NCBI Taxonomy" id="883161"/>
    <lineage>
        <taxon>Bacteria</taxon>
        <taxon>Bacillati</taxon>
        <taxon>Actinomycetota</taxon>
        <taxon>Actinomycetes</taxon>
        <taxon>Propionibacteriales</taxon>
        <taxon>Propionibacteriaceae</taxon>
        <taxon>Propionimicrobium</taxon>
    </lineage>
</organism>
<comment type="caution">
    <text evidence="8">The sequence shown here is derived from an EMBL/GenBank/DDBJ whole genome shotgun (WGS) entry which is preliminary data.</text>
</comment>
<dbReference type="PANTHER" id="PTHR36838">
    <property type="entry name" value="AUXIN EFFLUX CARRIER FAMILY PROTEIN"/>
    <property type="match status" value="1"/>
</dbReference>
<evidence type="ECO:0000256" key="4">
    <source>
        <dbReference type="ARBA" id="ARBA00022692"/>
    </source>
</evidence>
<reference evidence="8 9" key="1">
    <citation type="submission" date="2013-04" db="EMBL/GenBank/DDBJ databases">
        <title>The Genome Sequence of Propionimicrobium lymphophilum ACS-093-V-SCH5.</title>
        <authorList>
            <consortium name="The Broad Institute Genomics Platform"/>
            <person name="Earl A."/>
            <person name="Ward D."/>
            <person name="Feldgarden M."/>
            <person name="Gevers D."/>
            <person name="Saerens B."/>
            <person name="Vaneechoutte M."/>
            <person name="Walker B."/>
            <person name="Young S."/>
            <person name="Zeng Q."/>
            <person name="Gargeya S."/>
            <person name="Fitzgerald M."/>
            <person name="Haas B."/>
            <person name="Abouelleil A."/>
            <person name="Allen A.W."/>
            <person name="Alvarado L."/>
            <person name="Arachchi H.M."/>
            <person name="Berlin A.M."/>
            <person name="Chapman S.B."/>
            <person name="Gainer-Dewar J."/>
            <person name="Goldberg J."/>
            <person name="Griggs A."/>
            <person name="Gujja S."/>
            <person name="Hansen M."/>
            <person name="Howarth C."/>
            <person name="Imamovic A."/>
            <person name="Ireland A."/>
            <person name="Larimer J."/>
            <person name="McCowan C."/>
            <person name="Murphy C."/>
            <person name="Pearson M."/>
            <person name="Poon T.W."/>
            <person name="Priest M."/>
            <person name="Roberts A."/>
            <person name="Saif S."/>
            <person name="Shea T."/>
            <person name="Sisk P."/>
            <person name="Sykes S."/>
            <person name="Wortman J."/>
            <person name="Nusbaum C."/>
            <person name="Birren B."/>
        </authorList>
    </citation>
    <scope>NUCLEOTIDE SEQUENCE [LARGE SCALE GENOMIC DNA]</scope>
    <source>
        <strain evidence="8 9">ACS-093-V-SCH5</strain>
    </source>
</reference>
<comment type="subcellular location">
    <subcellularLocation>
        <location evidence="1">Membrane</location>
        <topology evidence="1">Multi-pass membrane protein</topology>
    </subcellularLocation>
</comment>
<dbReference type="GO" id="GO:0016020">
    <property type="term" value="C:membrane"/>
    <property type="evidence" value="ECO:0007669"/>
    <property type="project" value="UniProtKB-SubCell"/>
</dbReference>
<feature type="transmembrane region" description="Helical" evidence="7">
    <location>
        <begin position="123"/>
        <end position="143"/>
    </location>
</feature>
<feature type="transmembrane region" description="Helical" evidence="7">
    <location>
        <begin position="289"/>
        <end position="311"/>
    </location>
</feature>
<gene>
    <name evidence="8" type="ORF">HMPREF9306_00881</name>
</gene>
<feature type="transmembrane region" description="Helical" evidence="7">
    <location>
        <begin position="6"/>
        <end position="26"/>
    </location>
</feature>
<protein>
    <recommendedName>
        <fullName evidence="10">Auxin efflux carrier</fullName>
    </recommendedName>
</protein>
<dbReference type="HOGENOM" id="CLU_056175_2_2_11"/>
<feature type="transmembrane region" description="Helical" evidence="7">
    <location>
        <begin position="61"/>
        <end position="82"/>
    </location>
</feature>
<dbReference type="OrthoDB" id="5405318at2"/>
<dbReference type="AlphaFoldDB" id="S2WL20"/>
<evidence type="ECO:0000313" key="8">
    <source>
        <dbReference type="EMBL" id="EPD33342.1"/>
    </source>
</evidence>
<dbReference type="EMBL" id="AGZR01000005">
    <property type="protein sequence ID" value="EPD33342.1"/>
    <property type="molecule type" value="Genomic_DNA"/>
</dbReference>